<evidence type="ECO:0000313" key="3">
    <source>
        <dbReference type="EMBL" id="KLO17309.1"/>
    </source>
</evidence>
<keyword evidence="1" id="KW-1133">Transmembrane helix</keyword>
<evidence type="ECO:0000313" key="4">
    <source>
        <dbReference type="Proteomes" id="UP000053477"/>
    </source>
</evidence>
<dbReference type="AlphaFoldDB" id="A0A0H2RZY5"/>
<keyword evidence="2" id="KW-0732">Signal</keyword>
<feature type="chain" id="PRO_5005201939" evidence="2">
    <location>
        <begin position="19"/>
        <end position="214"/>
    </location>
</feature>
<sequence length="214" mass="23788">MLPAYCVLLPLTAPHCCAVNLTCGSEACTALLSTDPLSSANALRPQASAALLPFFCRLFIRISPRIAGDCPFLRIPHCFQSSHWPLSLLSPSFRFIAHHRSPTHWFFATMDRGAAMTRCFLFLSLSPFSCIPLPNSYSLWSSCAASSPDHASSPSPSEEIRCRSSYEEFLTISNGQYRHLLHRSEFLACRITLYYFLVAVVSLCIVVVCLLSFI</sequence>
<evidence type="ECO:0000256" key="1">
    <source>
        <dbReference type="SAM" id="Phobius"/>
    </source>
</evidence>
<feature type="signal peptide" evidence="2">
    <location>
        <begin position="1"/>
        <end position="18"/>
    </location>
</feature>
<gene>
    <name evidence="3" type="ORF">SCHPADRAFT_172575</name>
</gene>
<dbReference type="InParanoid" id="A0A0H2RZY5"/>
<feature type="transmembrane region" description="Helical" evidence="1">
    <location>
        <begin position="193"/>
        <end position="213"/>
    </location>
</feature>
<accession>A0A0H2RZY5</accession>
<keyword evidence="1" id="KW-0812">Transmembrane</keyword>
<keyword evidence="1" id="KW-0472">Membrane</keyword>
<name>A0A0H2RZY5_9AGAM</name>
<evidence type="ECO:0000256" key="2">
    <source>
        <dbReference type="SAM" id="SignalP"/>
    </source>
</evidence>
<keyword evidence="4" id="KW-1185">Reference proteome</keyword>
<organism evidence="3 4">
    <name type="scientific">Schizopora paradoxa</name>
    <dbReference type="NCBI Taxonomy" id="27342"/>
    <lineage>
        <taxon>Eukaryota</taxon>
        <taxon>Fungi</taxon>
        <taxon>Dikarya</taxon>
        <taxon>Basidiomycota</taxon>
        <taxon>Agaricomycotina</taxon>
        <taxon>Agaricomycetes</taxon>
        <taxon>Hymenochaetales</taxon>
        <taxon>Schizoporaceae</taxon>
        <taxon>Schizopora</taxon>
    </lineage>
</organism>
<dbReference type="Proteomes" id="UP000053477">
    <property type="component" value="Unassembled WGS sequence"/>
</dbReference>
<dbReference type="EMBL" id="KQ085906">
    <property type="protein sequence ID" value="KLO17309.1"/>
    <property type="molecule type" value="Genomic_DNA"/>
</dbReference>
<reference evidence="3 4" key="1">
    <citation type="submission" date="2015-04" db="EMBL/GenBank/DDBJ databases">
        <title>Complete genome sequence of Schizopora paradoxa KUC8140, a cosmopolitan wood degrader in East Asia.</title>
        <authorList>
            <consortium name="DOE Joint Genome Institute"/>
            <person name="Min B."/>
            <person name="Park H."/>
            <person name="Jang Y."/>
            <person name="Kim J.-J."/>
            <person name="Kim K.H."/>
            <person name="Pangilinan J."/>
            <person name="Lipzen A."/>
            <person name="Riley R."/>
            <person name="Grigoriev I.V."/>
            <person name="Spatafora J.W."/>
            <person name="Choi I.-G."/>
        </authorList>
    </citation>
    <scope>NUCLEOTIDE SEQUENCE [LARGE SCALE GENOMIC DNA]</scope>
    <source>
        <strain evidence="3 4">KUC8140</strain>
    </source>
</reference>
<protein>
    <submittedName>
        <fullName evidence="3">Uncharacterized protein</fullName>
    </submittedName>
</protein>
<proteinExistence type="predicted"/>